<sequence>MSILYKGLFLAVLIPLAACQSGGSVGVGGSTATRFDANDPDVDRGLDAHRLSDMRATIWVDPLGCQHWLIDDGLEGYLSNRLNPDGTPRCDGPNVTAGEQIGSSQRLIRNAN</sequence>
<name>A0A6G7VHL0_9RHOB</name>
<keyword evidence="3" id="KW-1185">Reference proteome</keyword>
<evidence type="ECO:0000313" key="2">
    <source>
        <dbReference type="EMBL" id="QIK39277.1"/>
    </source>
</evidence>
<reference evidence="2 3" key="1">
    <citation type="submission" date="2020-03" db="EMBL/GenBank/DDBJ databases">
        <title>Complete genome sequence of Monaibacterium sp. ALG8 with diverse plasmids.</title>
        <authorList>
            <person name="Sun C."/>
        </authorList>
    </citation>
    <scope>NUCLEOTIDE SEQUENCE [LARGE SCALE GENOMIC DNA]</scope>
    <source>
        <strain evidence="2 3">ALG8</strain>
    </source>
</reference>
<keyword evidence="1" id="KW-0732">Signal</keyword>
<evidence type="ECO:0000256" key="1">
    <source>
        <dbReference type="SAM" id="SignalP"/>
    </source>
</evidence>
<feature type="chain" id="PRO_5026336088" description="Lipoprotein" evidence="1">
    <location>
        <begin position="18"/>
        <end position="112"/>
    </location>
</feature>
<proteinExistence type="predicted"/>
<feature type="signal peptide" evidence="1">
    <location>
        <begin position="1"/>
        <end position="17"/>
    </location>
</feature>
<dbReference type="EMBL" id="CP049811">
    <property type="protein sequence ID" value="QIK39277.1"/>
    <property type="molecule type" value="Genomic_DNA"/>
</dbReference>
<protein>
    <recommendedName>
        <fullName evidence="4">Lipoprotein</fullName>
    </recommendedName>
</protein>
<dbReference type="AlphaFoldDB" id="A0A6G7VHL0"/>
<dbReference type="Proteomes" id="UP000500791">
    <property type="component" value="Chromosome"/>
</dbReference>
<evidence type="ECO:0000313" key="3">
    <source>
        <dbReference type="Proteomes" id="UP000500791"/>
    </source>
</evidence>
<accession>A0A6G7VHL0</accession>
<evidence type="ECO:0008006" key="4">
    <source>
        <dbReference type="Google" id="ProtNLM"/>
    </source>
</evidence>
<dbReference type="KEGG" id="mon:G8E03_11830"/>
<organism evidence="2 3">
    <name type="scientific">Pontivivens nitratireducens</name>
    <dbReference type="NCBI Taxonomy" id="2758038"/>
    <lineage>
        <taxon>Bacteria</taxon>
        <taxon>Pseudomonadati</taxon>
        <taxon>Pseudomonadota</taxon>
        <taxon>Alphaproteobacteria</taxon>
        <taxon>Rhodobacterales</taxon>
        <taxon>Paracoccaceae</taxon>
        <taxon>Pontivivens</taxon>
    </lineage>
</organism>
<dbReference type="RefSeq" id="WP_166187198.1">
    <property type="nucleotide sequence ID" value="NZ_CP049811.1"/>
</dbReference>
<gene>
    <name evidence="2" type="ORF">G8E03_11830</name>
</gene>